<dbReference type="GO" id="GO:0009025">
    <property type="term" value="F:tagatose-bisphosphate aldolase activity"/>
    <property type="evidence" value="ECO:0007669"/>
    <property type="project" value="TreeGrafter"/>
</dbReference>
<evidence type="ECO:0000313" key="4">
    <source>
        <dbReference type="Proteomes" id="UP000295773"/>
    </source>
</evidence>
<dbReference type="AlphaFoldDB" id="A0A4R3T3N9"/>
<protein>
    <submittedName>
        <fullName evidence="3">Fructose-bisphosphate aldolase class II</fullName>
    </submittedName>
</protein>
<dbReference type="Proteomes" id="UP000295773">
    <property type="component" value="Unassembled WGS sequence"/>
</dbReference>
<keyword evidence="2" id="KW-0862">Zinc</keyword>
<proteinExistence type="predicted"/>
<dbReference type="PANTHER" id="PTHR30304">
    <property type="entry name" value="D-TAGATOSE-1,6-BISPHOSPHATE ALDOLASE"/>
    <property type="match status" value="1"/>
</dbReference>
<feature type="binding site" evidence="2">
    <location>
        <position position="82"/>
    </location>
    <ligand>
        <name>Zn(2+)</name>
        <dbReference type="ChEBI" id="CHEBI:29105"/>
        <label>1</label>
        <note>catalytic</note>
    </ligand>
</feature>
<evidence type="ECO:0000313" key="3">
    <source>
        <dbReference type="EMBL" id="TCU55644.1"/>
    </source>
</evidence>
<dbReference type="CDD" id="cd00947">
    <property type="entry name" value="TBP_aldolase_IIB"/>
    <property type="match status" value="1"/>
</dbReference>
<comment type="caution">
    <text evidence="3">The sequence shown here is derived from an EMBL/GenBank/DDBJ whole genome shotgun (WGS) entry which is preliminary data.</text>
</comment>
<dbReference type="InterPro" id="IPR050246">
    <property type="entry name" value="Class_II_FBP_aldolase"/>
</dbReference>
<feature type="binding site" evidence="2">
    <location>
        <position position="216"/>
    </location>
    <ligand>
        <name>Zn(2+)</name>
        <dbReference type="ChEBI" id="CHEBI:29105"/>
        <label>1</label>
        <note>catalytic</note>
    </ligand>
</feature>
<evidence type="ECO:0000256" key="2">
    <source>
        <dbReference type="PIRSR" id="PIRSR001359-3"/>
    </source>
</evidence>
<reference evidence="3 4" key="1">
    <citation type="submission" date="2019-03" db="EMBL/GenBank/DDBJ databases">
        <title>Genomic Encyclopedia of Type Strains, Phase IV (KMG-IV): sequencing the most valuable type-strain genomes for metagenomic binning, comparative biology and taxonomic classification.</title>
        <authorList>
            <person name="Goeker M."/>
        </authorList>
    </citation>
    <scope>NUCLEOTIDE SEQUENCE [LARGE SCALE GENOMIC DNA]</scope>
    <source>
        <strain evidence="3 4">DSM 29481</strain>
    </source>
</reference>
<keyword evidence="4" id="KW-1185">Reference proteome</keyword>
<dbReference type="Gene3D" id="3.20.20.70">
    <property type="entry name" value="Aldolase class I"/>
    <property type="match status" value="1"/>
</dbReference>
<feature type="binding site" evidence="2">
    <location>
        <position position="133"/>
    </location>
    <ligand>
        <name>Zn(2+)</name>
        <dbReference type="ChEBI" id="CHEBI:29105"/>
        <label>2</label>
    </ligand>
</feature>
<keyword evidence="2" id="KW-0479">Metal-binding</keyword>
<dbReference type="PIRSF" id="PIRSF001359">
    <property type="entry name" value="F_bP_aldolase_II"/>
    <property type="match status" value="1"/>
</dbReference>
<evidence type="ECO:0000256" key="1">
    <source>
        <dbReference type="PIRSR" id="PIRSR001359-1"/>
    </source>
</evidence>
<dbReference type="GO" id="GO:0008270">
    <property type="term" value="F:zinc ion binding"/>
    <property type="evidence" value="ECO:0007669"/>
    <property type="project" value="InterPro"/>
</dbReference>
<dbReference type="SUPFAM" id="SSF51569">
    <property type="entry name" value="Aldolase"/>
    <property type="match status" value="1"/>
</dbReference>
<feature type="active site" description="Proton donor" evidence="1">
    <location>
        <position position="81"/>
    </location>
</feature>
<name>A0A4R3T3N9_9FIRM</name>
<gene>
    <name evidence="3" type="ORF">EDD61_1228</name>
</gene>
<dbReference type="GO" id="GO:0005829">
    <property type="term" value="C:cytosol"/>
    <property type="evidence" value="ECO:0007669"/>
    <property type="project" value="TreeGrafter"/>
</dbReference>
<sequence>MLVNLEKILKDAEAGGYAIGCINTPNMTTLRAVVDAAEEMQTPIIIDHAQVHDPLIPIELIGPKMVEYAKQASVPVCVHLDHGSDYNFVMRALRCGFSSIMYDLSAKPFEENVENLKVFTEMAHKLGVTVEAELGVMTSTEDDTHGDGGGWTHETIKKTFTDPAQAAEFAQRTGVDALAVCFGTAHGIYAEPPVLDIERVKAIREAMPKDCRVVMHGGSGVDADQVRAAINEGVSKVNYYSYMAKACSKHMYEYLKDRDGNAYWHEADEEAYRFMKEYAKEVLAVFKNGKTCTL</sequence>
<dbReference type="GeneID" id="73795055"/>
<feature type="binding site" evidence="2">
    <location>
        <position position="103"/>
    </location>
    <ligand>
        <name>Zn(2+)</name>
        <dbReference type="ChEBI" id="CHEBI:29105"/>
        <label>2</label>
    </ligand>
</feature>
<dbReference type="GO" id="GO:0005975">
    <property type="term" value="P:carbohydrate metabolic process"/>
    <property type="evidence" value="ECO:0007669"/>
    <property type="project" value="InterPro"/>
</dbReference>
<dbReference type="InterPro" id="IPR013785">
    <property type="entry name" value="Aldolase_TIM"/>
</dbReference>
<dbReference type="InterPro" id="IPR000771">
    <property type="entry name" value="FBA_II"/>
</dbReference>
<dbReference type="Pfam" id="PF01116">
    <property type="entry name" value="F_bP_aldolase"/>
    <property type="match status" value="1"/>
</dbReference>
<dbReference type="NCBIfam" id="TIGR00167">
    <property type="entry name" value="cbbA"/>
    <property type="match status" value="1"/>
</dbReference>
<dbReference type="EMBL" id="SMBP01000022">
    <property type="protein sequence ID" value="TCU55644.1"/>
    <property type="molecule type" value="Genomic_DNA"/>
</dbReference>
<feature type="binding site" evidence="2">
    <location>
        <position position="186"/>
    </location>
    <ligand>
        <name>Zn(2+)</name>
        <dbReference type="ChEBI" id="CHEBI:29105"/>
        <label>1</label>
        <note>catalytic</note>
    </ligand>
</feature>
<accession>A0A4R3T3N9</accession>
<comment type="cofactor">
    <cofactor evidence="2">
        <name>Zn(2+)</name>
        <dbReference type="ChEBI" id="CHEBI:29105"/>
    </cofactor>
    <text evidence="2">Binds 2 Zn(2+) ions per subunit. One is catalytic and the other provides a structural contribution.</text>
</comment>
<dbReference type="PANTHER" id="PTHR30304:SF0">
    <property type="entry name" value="D-TAGATOSE-1,6-BISPHOSPHATE ALDOLASE SUBUNIT GATY-RELATED"/>
    <property type="match status" value="1"/>
</dbReference>
<organism evidence="3 4">
    <name type="scientific">Longicatena caecimuris</name>
    <dbReference type="NCBI Taxonomy" id="1796635"/>
    <lineage>
        <taxon>Bacteria</taxon>
        <taxon>Bacillati</taxon>
        <taxon>Bacillota</taxon>
        <taxon>Erysipelotrichia</taxon>
        <taxon>Erysipelotrichales</taxon>
        <taxon>Erysipelotrichaceae</taxon>
        <taxon>Longicatena</taxon>
    </lineage>
</organism>
<dbReference type="RefSeq" id="WP_008689370.1">
    <property type="nucleotide sequence ID" value="NZ_AP024510.1"/>
</dbReference>